<sequence length="85" mass="9889">MFHQEPIISILILYLVSKAIVLSVMLIYYLFSPEQGTMSAHKRPRQKQVTRLHLTLKSTRHQQPVSGRHRKTALQQTIEETFSSN</sequence>
<reference evidence="3 4" key="1">
    <citation type="submission" date="2016-10" db="EMBL/GenBank/DDBJ databases">
        <authorList>
            <person name="de Groot N.N."/>
        </authorList>
    </citation>
    <scope>NUCLEOTIDE SEQUENCE [LARGE SCALE GENOMIC DNA]</scope>
    <source>
        <strain evidence="3 4">DSM 21039</strain>
    </source>
</reference>
<dbReference type="AlphaFoldDB" id="A0A1H7SJY4"/>
<evidence type="ECO:0000313" key="3">
    <source>
        <dbReference type="EMBL" id="SEL71737.1"/>
    </source>
</evidence>
<feature type="transmembrane region" description="Helical" evidence="2">
    <location>
        <begin position="6"/>
        <end position="31"/>
    </location>
</feature>
<keyword evidence="2" id="KW-0472">Membrane</keyword>
<keyword evidence="2" id="KW-0812">Transmembrane</keyword>
<organism evidence="3 4">
    <name type="scientific">Chitinophaga rupis</name>
    <dbReference type="NCBI Taxonomy" id="573321"/>
    <lineage>
        <taxon>Bacteria</taxon>
        <taxon>Pseudomonadati</taxon>
        <taxon>Bacteroidota</taxon>
        <taxon>Chitinophagia</taxon>
        <taxon>Chitinophagales</taxon>
        <taxon>Chitinophagaceae</taxon>
        <taxon>Chitinophaga</taxon>
    </lineage>
</organism>
<feature type="region of interest" description="Disordered" evidence="1">
    <location>
        <begin position="59"/>
        <end position="85"/>
    </location>
</feature>
<accession>A0A1H7SJY4</accession>
<evidence type="ECO:0000256" key="2">
    <source>
        <dbReference type="SAM" id="Phobius"/>
    </source>
</evidence>
<dbReference type="EMBL" id="FOBB01000002">
    <property type="protein sequence ID" value="SEL71737.1"/>
    <property type="molecule type" value="Genomic_DNA"/>
</dbReference>
<feature type="compositionally biased region" description="Polar residues" evidence="1">
    <location>
        <begin position="73"/>
        <end position="85"/>
    </location>
</feature>
<gene>
    <name evidence="3" type="ORF">SAMN04488505_102930</name>
</gene>
<name>A0A1H7SJY4_9BACT</name>
<dbReference type="Proteomes" id="UP000198984">
    <property type="component" value="Unassembled WGS sequence"/>
</dbReference>
<proteinExistence type="predicted"/>
<evidence type="ECO:0000313" key="4">
    <source>
        <dbReference type="Proteomes" id="UP000198984"/>
    </source>
</evidence>
<dbReference type="RefSeq" id="WP_089911076.1">
    <property type="nucleotide sequence ID" value="NZ_FOBB01000002.1"/>
</dbReference>
<dbReference type="STRING" id="573321.SAMN04488505_102930"/>
<keyword evidence="4" id="KW-1185">Reference proteome</keyword>
<keyword evidence="2" id="KW-1133">Transmembrane helix</keyword>
<protein>
    <submittedName>
        <fullName evidence="3">Uncharacterized protein</fullName>
    </submittedName>
</protein>
<evidence type="ECO:0000256" key="1">
    <source>
        <dbReference type="SAM" id="MobiDB-lite"/>
    </source>
</evidence>